<comment type="caution">
    <text evidence="1">The sequence shown here is derived from an EMBL/GenBank/DDBJ whole genome shotgun (WGS) entry which is preliminary data.</text>
</comment>
<sequence>MTEQVAECASDSLKRNIIDAVWIPHKREKREKEGKRETTLGLTRAIPSSVIPISPFRQAPLG</sequence>
<dbReference type="EMBL" id="JAHYIQ010000015">
    <property type="protein sequence ID" value="KAK1125890.1"/>
    <property type="molecule type" value="Genomic_DNA"/>
</dbReference>
<protein>
    <submittedName>
        <fullName evidence="1">Uncharacterized protein</fullName>
    </submittedName>
</protein>
<keyword evidence="2" id="KW-1185">Reference proteome</keyword>
<dbReference type="AlphaFoldDB" id="A0AA40FV16"/>
<evidence type="ECO:0000313" key="1">
    <source>
        <dbReference type="EMBL" id="KAK1125890.1"/>
    </source>
</evidence>
<name>A0AA40FV16_9HYME</name>
<proteinExistence type="predicted"/>
<feature type="non-terminal residue" evidence="1">
    <location>
        <position position="62"/>
    </location>
</feature>
<organism evidence="1 2">
    <name type="scientific">Melipona bicolor</name>
    <dbReference type="NCBI Taxonomy" id="60889"/>
    <lineage>
        <taxon>Eukaryota</taxon>
        <taxon>Metazoa</taxon>
        <taxon>Ecdysozoa</taxon>
        <taxon>Arthropoda</taxon>
        <taxon>Hexapoda</taxon>
        <taxon>Insecta</taxon>
        <taxon>Pterygota</taxon>
        <taxon>Neoptera</taxon>
        <taxon>Endopterygota</taxon>
        <taxon>Hymenoptera</taxon>
        <taxon>Apocrita</taxon>
        <taxon>Aculeata</taxon>
        <taxon>Apoidea</taxon>
        <taxon>Anthophila</taxon>
        <taxon>Apidae</taxon>
        <taxon>Melipona</taxon>
    </lineage>
</organism>
<dbReference type="Proteomes" id="UP001177670">
    <property type="component" value="Unassembled WGS sequence"/>
</dbReference>
<evidence type="ECO:0000313" key="2">
    <source>
        <dbReference type="Proteomes" id="UP001177670"/>
    </source>
</evidence>
<gene>
    <name evidence="1" type="ORF">K0M31_005426</name>
</gene>
<accession>A0AA40FV16</accession>
<reference evidence="1" key="1">
    <citation type="submission" date="2021-10" db="EMBL/GenBank/DDBJ databases">
        <title>Melipona bicolor Genome sequencing and assembly.</title>
        <authorList>
            <person name="Araujo N.S."/>
            <person name="Arias M.C."/>
        </authorList>
    </citation>
    <scope>NUCLEOTIDE SEQUENCE</scope>
    <source>
        <strain evidence="1">USP_2M_L1-L4_2017</strain>
        <tissue evidence="1">Whole body</tissue>
    </source>
</reference>